<dbReference type="SUPFAM" id="SSF48150">
    <property type="entry name" value="DNA-glycosylase"/>
    <property type="match status" value="1"/>
</dbReference>
<comment type="function">
    <text evidence="7">Hydrolysis of the deoxyribose N-glycosidic bond to excise 3-methyladenine from the damaged DNA polymer formed by alkylation lesions.</text>
</comment>
<keyword evidence="2" id="KW-0227">DNA damage</keyword>
<keyword evidence="1 9" id="KW-0479">Metal-binding</keyword>
<evidence type="ECO:0000256" key="9">
    <source>
        <dbReference type="PIRSR" id="PIRSR605019-1"/>
    </source>
</evidence>
<dbReference type="PANTHER" id="PTHR30037:SF4">
    <property type="entry name" value="DNA-3-METHYLADENINE GLYCOSYLASE I"/>
    <property type="match status" value="1"/>
</dbReference>
<feature type="binding site" evidence="9">
    <location>
        <position position="17"/>
    </location>
    <ligand>
        <name>Zn(2+)</name>
        <dbReference type="ChEBI" id="CHEBI:29105"/>
    </ligand>
</feature>
<keyword evidence="3" id="KW-0378">Hydrolase</keyword>
<keyword evidence="4 9" id="KW-0862">Zinc</keyword>
<feature type="binding site" evidence="9">
    <location>
        <position position="4"/>
    </location>
    <ligand>
        <name>Zn(2+)</name>
        <dbReference type="ChEBI" id="CHEBI:29105"/>
    </ligand>
</feature>
<keyword evidence="11" id="KW-1185">Reference proteome</keyword>
<feature type="binding site" evidence="9">
    <location>
        <position position="174"/>
    </location>
    <ligand>
        <name>Zn(2+)</name>
        <dbReference type="ChEBI" id="CHEBI:29105"/>
    </ligand>
</feature>
<dbReference type="GO" id="GO:0008725">
    <property type="term" value="F:DNA-3-methyladenine glycosylase activity"/>
    <property type="evidence" value="ECO:0007669"/>
    <property type="project" value="UniProtKB-EC"/>
</dbReference>
<dbReference type="GO" id="GO:0006284">
    <property type="term" value="P:base-excision repair"/>
    <property type="evidence" value="ECO:0007669"/>
    <property type="project" value="InterPro"/>
</dbReference>
<proteinExistence type="predicted"/>
<evidence type="ECO:0000256" key="2">
    <source>
        <dbReference type="ARBA" id="ARBA00022763"/>
    </source>
</evidence>
<dbReference type="Gene3D" id="1.10.340.30">
    <property type="entry name" value="Hypothetical protein, domain 2"/>
    <property type="match status" value="1"/>
</dbReference>
<dbReference type="PATRIC" id="fig|45070.6.peg.1557"/>
<dbReference type="InterPro" id="IPR011257">
    <property type="entry name" value="DNA_glycosylase"/>
</dbReference>
<dbReference type="Proteomes" id="UP000054725">
    <property type="component" value="Unassembled WGS sequence"/>
</dbReference>
<evidence type="ECO:0000256" key="8">
    <source>
        <dbReference type="ARBA" id="ARBA00066766"/>
    </source>
</evidence>
<evidence type="ECO:0000256" key="3">
    <source>
        <dbReference type="ARBA" id="ARBA00022801"/>
    </source>
</evidence>
<dbReference type="EMBL" id="LNYO01000013">
    <property type="protein sequence ID" value="KTD36503.1"/>
    <property type="molecule type" value="Genomic_DNA"/>
</dbReference>
<evidence type="ECO:0000256" key="1">
    <source>
        <dbReference type="ARBA" id="ARBA00022723"/>
    </source>
</evidence>
<accession>A0A0W0WW06</accession>
<evidence type="ECO:0000256" key="7">
    <source>
        <dbReference type="ARBA" id="ARBA00057608"/>
    </source>
</evidence>
<evidence type="ECO:0000256" key="4">
    <source>
        <dbReference type="ARBA" id="ARBA00022833"/>
    </source>
</evidence>
<feature type="binding site" evidence="9">
    <location>
        <position position="178"/>
    </location>
    <ligand>
        <name>Zn(2+)</name>
        <dbReference type="ChEBI" id="CHEBI:29105"/>
    </ligand>
</feature>
<dbReference type="PANTHER" id="PTHR30037">
    <property type="entry name" value="DNA-3-METHYLADENINE GLYCOSYLASE 1"/>
    <property type="match status" value="1"/>
</dbReference>
<dbReference type="AlphaFoldDB" id="A0A0W0WW06"/>
<comment type="catalytic activity">
    <reaction evidence="6">
        <text>Hydrolysis of alkylated DNA, releasing 3-methyladenine.</text>
        <dbReference type="EC" id="3.2.2.20"/>
    </reaction>
</comment>
<organism evidence="10 11">
    <name type="scientific">Legionella nautarum</name>
    <dbReference type="NCBI Taxonomy" id="45070"/>
    <lineage>
        <taxon>Bacteria</taxon>
        <taxon>Pseudomonadati</taxon>
        <taxon>Pseudomonadota</taxon>
        <taxon>Gammaproteobacteria</taxon>
        <taxon>Legionellales</taxon>
        <taxon>Legionellaceae</taxon>
        <taxon>Legionella</taxon>
    </lineage>
</organism>
<dbReference type="Pfam" id="PF03352">
    <property type="entry name" value="Adenine_glyco"/>
    <property type="match status" value="1"/>
</dbReference>
<evidence type="ECO:0000313" key="11">
    <source>
        <dbReference type="Proteomes" id="UP000054725"/>
    </source>
</evidence>
<dbReference type="FunFam" id="1.10.340.30:FF:000009">
    <property type="entry name" value="DNA-3-methyladenine glycosylase I"/>
    <property type="match status" value="1"/>
</dbReference>
<dbReference type="InterPro" id="IPR005019">
    <property type="entry name" value="Adenine_glyco"/>
</dbReference>
<reference evidence="10 11" key="1">
    <citation type="submission" date="2015-11" db="EMBL/GenBank/DDBJ databases">
        <title>Genomic analysis of 38 Legionella species identifies large and diverse effector repertoires.</title>
        <authorList>
            <person name="Burstein D."/>
            <person name="Amaro F."/>
            <person name="Zusman T."/>
            <person name="Lifshitz Z."/>
            <person name="Cohen O."/>
            <person name="Gilbert J.A."/>
            <person name="Pupko T."/>
            <person name="Shuman H.A."/>
            <person name="Segal G."/>
        </authorList>
    </citation>
    <scope>NUCLEOTIDE SEQUENCE [LARGE SCALE GENOMIC DNA]</scope>
    <source>
        <strain evidence="10 11">ATCC 49506</strain>
    </source>
</reference>
<dbReference type="STRING" id="45070.Lnau_1487"/>
<keyword evidence="5" id="KW-0234">DNA repair</keyword>
<dbReference type="InterPro" id="IPR052891">
    <property type="entry name" value="DNA-3mA_glycosylase"/>
</dbReference>
<dbReference type="EC" id="3.2.2.20" evidence="8"/>
<dbReference type="GO" id="GO:0046872">
    <property type="term" value="F:metal ion binding"/>
    <property type="evidence" value="ECO:0007669"/>
    <property type="project" value="UniProtKB-KW"/>
</dbReference>
<evidence type="ECO:0000256" key="6">
    <source>
        <dbReference type="ARBA" id="ARBA00052558"/>
    </source>
</evidence>
<dbReference type="RefSeq" id="WP_058504490.1">
    <property type="nucleotide sequence ID" value="NZ_CAAAIF010000011.1"/>
</dbReference>
<comment type="caution">
    <text evidence="10">The sequence shown here is derived from an EMBL/GenBank/DDBJ whole genome shotgun (WGS) entry which is preliminary data.</text>
</comment>
<protein>
    <recommendedName>
        <fullName evidence="8">DNA-3-methyladenine glycosylase I</fullName>
        <ecNumber evidence="8">3.2.2.20</ecNumber>
    </recommendedName>
</protein>
<evidence type="ECO:0000256" key="5">
    <source>
        <dbReference type="ARBA" id="ARBA00023204"/>
    </source>
</evidence>
<gene>
    <name evidence="10" type="ORF">Lnau_1487</name>
</gene>
<sequence>MQRCAWCTQDPLYVAYHDEEWGVPVKNPQKIFEMIVLESMQAGLSWFTVLKKREAMREAFLDFSPERLAQLSDEKIENLLTNSAIIRNRLKIKSVKTNAQRFLAVAERENIIDYFWQFTGGKTLQPQLESLQQIPAVTPESTAMAKQLKKDGFSFMGPTTCYAFMQSIGIVNDHLISCFRHQQLS</sequence>
<name>A0A0W0WW06_9GAMM</name>
<evidence type="ECO:0000313" key="10">
    <source>
        <dbReference type="EMBL" id="KTD36503.1"/>
    </source>
</evidence>